<organism evidence="1 2">
    <name type="scientific">Oxobacter pfennigii</name>
    <dbReference type="NCBI Taxonomy" id="36849"/>
    <lineage>
        <taxon>Bacteria</taxon>
        <taxon>Bacillati</taxon>
        <taxon>Bacillota</taxon>
        <taxon>Clostridia</taxon>
        <taxon>Eubacteriales</taxon>
        <taxon>Clostridiaceae</taxon>
        <taxon>Oxobacter</taxon>
    </lineage>
</organism>
<sequence>MMTMIIDYWDYYLDKLIKEALQEIYGKIEVPPFEEVWAEFLKRLAERENSQKVTVKLSDRIEKKDNVIYYPFREEH</sequence>
<keyword evidence="2" id="KW-1185">Reference proteome</keyword>
<comment type="caution">
    <text evidence="1">The sequence shown here is derived from an EMBL/GenBank/DDBJ whole genome shotgun (WGS) entry which is preliminary data.</text>
</comment>
<name>A0A0P8WM70_9CLOT</name>
<dbReference type="AlphaFoldDB" id="A0A0P8WM70"/>
<dbReference type="Proteomes" id="UP000050326">
    <property type="component" value="Unassembled WGS sequence"/>
</dbReference>
<evidence type="ECO:0000313" key="1">
    <source>
        <dbReference type="EMBL" id="KPU43601.1"/>
    </source>
</evidence>
<evidence type="ECO:0000313" key="2">
    <source>
        <dbReference type="Proteomes" id="UP000050326"/>
    </source>
</evidence>
<dbReference type="EMBL" id="LKET01000039">
    <property type="protein sequence ID" value="KPU43601.1"/>
    <property type="molecule type" value="Genomic_DNA"/>
</dbReference>
<protein>
    <submittedName>
        <fullName evidence="1">Uncharacterized protein</fullName>
    </submittedName>
</protein>
<gene>
    <name evidence="1" type="ORF">OXPF_30420</name>
</gene>
<accession>A0A0P8WM70</accession>
<proteinExistence type="predicted"/>
<reference evidence="1 2" key="1">
    <citation type="submission" date="2015-09" db="EMBL/GenBank/DDBJ databases">
        <title>Genome sequence of Oxobacter pfennigii DSM 3222.</title>
        <authorList>
            <person name="Poehlein A."/>
            <person name="Bengelsdorf F.R."/>
            <person name="Schiel-Bengelsdorf B."/>
            <person name="Duerre P."/>
            <person name="Daniel R."/>
        </authorList>
    </citation>
    <scope>NUCLEOTIDE SEQUENCE [LARGE SCALE GENOMIC DNA]</scope>
    <source>
        <strain evidence="1 2">DSM 3222</strain>
    </source>
</reference>